<geneLocation type="plasmid" evidence="1">
    <name>p28078-NDM</name>
</geneLocation>
<dbReference type="AlphaFoldDB" id="A0A223LLA8"/>
<accession>A0A223LLA8</accession>
<keyword evidence="1" id="KW-0614">Plasmid</keyword>
<name>A0A223LLA8_ECOLX</name>
<evidence type="ECO:0000313" key="1">
    <source>
        <dbReference type="EMBL" id="ASU04473.1"/>
    </source>
</evidence>
<reference evidence="1" key="1">
    <citation type="submission" date="2017-05" db="EMBL/GenBank/DDBJ databases">
        <title>Complete sequence of p28078-NDM.</title>
        <authorList>
            <person name="Li P."/>
            <person name="Feng J."/>
            <person name="Zeng L."/>
            <person name="Jiang X."/>
            <person name="Zhan Z."/>
            <person name="Luo W."/>
            <person name="Wang J."/>
            <person name="Zhou D."/>
        </authorList>
    </citation>
    <scope>NUCLEOTIDE SEQUENCE</scope>
    <source>
        <strain evidence="1">06028078</strain>
        <plasmid evidence="1">p28078-NDM</plasmid>
    </source>
</reference>
<protein>
    <submittedName>
        <fullName evidence="1">Uncharacterized protein</fullName>
    </submittedName>
</protein>
<sequence>MPGVVSGTAARHPAELHNKVKVNIILRNVIYLSDTHSDIIWPGISR</sequence>
<organism evidence="1">
    <name type="scientific">Escherichia coli</name>
    <dbReference type="NCBI Taxonomy" id="562"/>
    <lineage>
        <taxon>Bacteria</taxon>
        <taxon>Pseudomonadati</taxon>
        <taxon>Pseudomonadota</taxon>
        <taxon>Gammaproteobacteria</taxon>
        <taxon>Enterobacterales</taxon>
        <taxon>Enterobacteriaceae</taxon>
        <taxon>Escherichia</taxon>
    </lineage>
</organism>
<dbReference type="EMBL" id="MF156713">
    <property type="protein sequence ID" value="ASU04473.1"/>
    <property type="molecule type" value="Genomic_DNA"/>
</dbReference>
<proteinExistence type="predicted"/>